<dbReference type="GO" id="GO:0046983">
    <property type="term" value="F:protein dimerization activity"/>
    <property type="evidence" value="ECO:0007669"/>
    <property type="project" value="InterPro"/>
</dbReference>
<gene>
    <name evidence="7" type="ORF">RND71_029318</name>
</gene>
<keyword evidence="8" id="KW-1185">Reference proteome</keyword>
<dbReference type="PANTHER" id="PTHR11945">
    <property type="entry name" value="MADS BOX PROTEIN"/>
    <property type="match status" value="1"/>
</dbReference>
<name>A0AAE1V740_9SOLA</name>
<keyword evidence="5" id="KW-0539">Nucleus</keyword>
<evidence type="ECO:0000256" key="4">
    <source>
        <dbReference type="ARBA" id="ARBA00023163"/>
    </source>
</evidence>
<protein>
    <recommendedName>
        <fullName evidence="6">MADS-box domain-containing protein</fullName>
    </recommendedName>
</protein>
<feature type="domain" description="MADS-box" evidence="6">
    <location>
        <begin position="1"/>
        <end position="54"/>
    </location>
</feature>
<dbReference type="PROSITE" id="PS50066">
    <property type="entry name" value="MADS_BOX_2"/>
    <property type="match status" value="1"/>
</dbReference>
<evidence type="ECO:0000259" key="6">
    <source>
        <dbReference type="PROSITE" id="PS50066"/>
    </source>
</evidence>
<evidence type="ECO:0000256" key="5">
    <source>
        <dbReference type="ARBA" id="ARBA00023242"/>
    </source>
</evidence>
<comment type="caution">
    <text evidence="7">The sequence shown here is derived from an EMBL/GenBank/DDBJ whole genome shotgun (WGS) entry which is preliminary data.</text>
</comment>
<dbReference type="EMBL" id="JAVYJV010000016">
    <property type="protein sequence ID" value="KAK4350005.1"/>
    <property type="molecule type" value="Genomic_DNA"/>
</dbReference>
<keyword evidence="3" id="KW-0238">DNA-binding</keyword>
<dbReference type="Gene3D" id="3.40.1810.10">
    <property type="entry name" value="Transcription factor, MADS-box"/>
    <property type="match status" value="1"/>
</dbReference>
<dbReference type="GO" id="GO:0000981">
    <property type="term" value="F:DNA-binding transcription factor activity, RNA polymerase II-specific"/>
    <property type="evidence" value="ECO:0007669"/>
    <property type="project" value="TreeGrafter"/>
</dbReference>
<dbReference type="PRINTS" id="PR00404">
    <property type="entry name" value="MADSDOMAIN"/>
</dbReference>
<reference evidence="7" key="1">
    <citation type="submission" date="2023-12" db="EMBL/GenBank/DDBJ databases">
        <title>Genome assembly of Anisodus tanguticus.</title>
        <authorList>
            <person name="Wang Y.-J."/>
        </authorList>
    </citation>
    <scope>NUCLEOTIDE SEQUENCE</scope>
    <source>
        <strain evidence="7">KB-2021</strain>
        <tissue evidence="7">Leaf</tissue>
    </source>
</reference>
<organism evidence="7 8">
    <name type="scientific">Anisodus tanguticus</name>
    <dbReference type="NCBI Taxonomy" id="243964"/>
    <lineage>
        <taxon>Eukaryota</taxon>
        <taxon>Viridiplantae</taxon>
        <taxon>Streptophyta</taxon>
        <taxon>Embryophyta</taxon>
        <taxon>Tracheophyta</taxon>
        <taxon>Spermatophyta</taxon>
        <taxon>Magnoliopsida</taxon>
        <taxon>eudicotyledons</taxon>
        <taxon>Gunneridae</taxon>
        <taxon>Pentapetalae</taxon>
        <taxon>asterids</taxon>
        <taxon>lamiids</taxon>
        <taxon>Solanales</taxon>
        <taxon>Solanaceae</taxon>
        <taxon>Solanoideae</taxon>
        <taxon>Hyoscyameae</taxon>
        <taxon>Anisodus</taxon>
    </lineage>
</organism>
<dbReference type="InterPro" id="IPR002100">
    <property type="entry name" value="TF_MADSbox"/>
</dbReference>
<evidence type="ECO:0000256" key="2">
    <source>
        <dbReference type="ARBA" id="ARBA00023015"/>
    </source>
</evidence>
<keyword evidence="2" id="KW-0805">Transcription regulation</keyword>
<dbReference type="SUPFAM" id="SSF55455">
    <property type="entry name" value="SRF-like"/>
    <property type="match status" value="1"/>
</dbReference>
<dbReference type="Pfam" id="PF00319">
    <property type="entry name" value="SRF-TF"/>
    <property type="match status" value="1"/>
</dbReference>
<dbReference type="PANTHER" id="PTHR11945:SF535">
    <property type="entry name" value="AGAMOUS-LIKE MADS-BOX PROTEIN AGL29"/>
    <property type="match status" value="1"/>
</dbReference>
<dbReference type="AlphaFoldDB" id="A0AAE1V740"/>
<dbReference type="SMART" id="SM00432">
    <property type="entry name" value="MADS"/>
    <property type="match status" value="1"/>
</dbReference>
<dbReference type="GO" id="GO:0000978">
    <property type="term" value="F:RNA polymerase II cis-regulatory region sequence-specific DNA binding"/>
    <property type="evidence" value="ECO:0007669"/>
    <property type="project" value="TreeGrafter"/>
</dbReference>
<proteinExistence type="predicted"/>
<accession>A0AAE1V740</accession>
<evidence type="ECO:0000313" key="8">
    <source>
        <dbReference type="Proteomes" id="UP001291623"/>
    </source>
</evidence>
<dbReference type="Proteomes" id="UP001291623">
    <property type="component" value="Unassembled WGS sequence"/>
</dbReference>
<dbReference type="InterPro" id="IPR036879">
    <property type="entry name" value="TF_MADSbox_sf"/>
</dbReference>
<evidence type="ECO:0000313" key="7">
    <source>
        <dbReference type="EMBL" id="KAK4350005.1"/>
    </source>
</evidence>
<keyword evidence="4" id="KW-0804">Transcription</keyword>
<evidence type="ECO:0000256" key="3">
    <source>
        <dbReference type="ARBA" id="ARBA00023125"/>
    </source>
</evidence>
<evidence type="ECO:0000256" key="1">
    <source>
        <dbReference type="ARBA" id="ARBA00004123"/>
    </source>
</evidence>
<dbReference type="GO" id="GO:0005634">
    <property type="term" value="C:nucleus"/>
    <property type="evidence" value="ECO:0007669"/>
    <property type="project" value="UniProtKB-SubCell"/>
</dbReference>
<sequence>MKLIESKYARTISFSKRKKSLFKKADELSTLTGADVGVLLISPSDKPYSYGSTSIENITDKFLELKLADRQRDHSNMGKSNVFEVFEDLYKQLQAPEEKEKDRVLRYNIMHRGSEKPHDKHMLVSIKLQMDEIKKETKGCVLAELLKSDLNVAPEPNEESS</sequence>
<comment type="subcellular location">
    <subcellularLocation>
        <location evidence="1">Nucleus</location>
    </subcellularLocation>
</comment>